<evidence type="ECO:0000313" key="2">
    <source>
        <dbReference type="EMBL" id="RLY03397.1"/>
    </source>
</evidence>
<keyword evidence="1" id="KW-1133">Transmembrane helix</keyword>
<feature type="transmembrane region" description="Helical" evidence="1">
    <location>
        <begin position="107"/>
        <end position="130"/>
    </location>
</feature>
<feature type="transmembrane region" description="Helical" evidence="1">
    <location>
        <begin position="164"/>
        <end position="189"/>
    </location>
</feature>
<name>A0A3L9DU23_9STRE</name>
<keyword evidence="3" id="KW-1185">Reference proteome</keyword>
<dbReference type="EMBL" id="RCVM01000008">
    <property type="protein sequence ID" value="RLY03397.1"/>
    <property type="molecule type" value="Genomic_DNA"/>
</dbReference>
<feature type="transmembrane region" description="Helical" evidence="1">
    <location>
        <begin position="137"/>
        <end position="158"/>
    </location>
</feature>
<dbReference type="Proteomes" id="UP000279194">
    <property type="component" value="Unassembled WGS sequence"/>
</dbReference>
<protein>
    <submittedName>
        <fullName evidence="2">DUF1700 domain-containing protein</fullName>
    </submittedName>
</protein>
<sequence>MTRTEYLAELEKELRQLPKKDFQEAMDYFTEYFDEAGPENEADLIAELGTPQEAASDILANVIGKEDFQSNKFFKRPRSGKEIALLVGLILMASPVLFLVAGVLLGLLLAAIALLIGLAGFVIAMIILIACLLLTGFLLSVAAIIIAFVTLGESLTIFNSSWPAMTMGFGGFFAAIGGGVLIFLLSLYLTKLYGRGLMAFGKWLSNSLKNLWNKRKWRKSHEY</sequence>
<comment type="caution">
    <text evidence="2">The sequence shown here is derived from an EMBL/GenBank/DDBJ whole genome shotgun (WGS) entry which is preliminary data.</text>
</comment>
<dbReference type="RefSeq" id="WP_121835287.1">
    <property type="nucleotide sequence ID" value="NZ_CP163513.1"/>
</dbReference>
<dbReference type="OrthoDB" id="95800at2"/>
<keyword evidence="1" id="KW-0472">Membrane</keyword>
<accession>A0A3L9DU23</accession>
<dbReference type="AlphaFoldDB" id="A0A3L9DU23"/>
<feature type="transmembrane region" description="Helical" evidence="1">
    <location>
        <begin position="83"/>
        <end position="101"/>
    </location>
</feature>
<keyword evidence="1" id="KW-0812">Transmembrane</keyword>
<gene>
    <name evidence="2" type="ORF">EAF07_05060</name>
</gene>
<reference evidence="2 3" key="1">
    <citation type="submission" date="2018-10" db="EMBL/GenBank/DDBJ databases">
        <title>Streptococcus hillyeri sp. nov., isolated from equine tracheal sample.</title>
        <authorList>
            <person name="Macfadyen A.C."/>
            <person name="Waller A."/>
            <person name="Paterson G.K."/>
        </authorList>
    </citation>
    <scope>NUCLEOTIDE SEQUENCE [LARGE SCALE GENOMIC DNA]</scope>
    <source>
        <strain evidence="2 3">28462</strain>
    </source>
</reference>
<proteinExistence type="predicted"/>
<organism evidence="2 3">
    <name type="scientific">Streptococcus hillyeri</name>
    <dbReference type="NCBI Taxonomy" id="2282420"/>
    <lineage>
        <taxon>Bacteria</taxon>
        <taxon>Bacillati</taxon>
        <taxon>Bacillota</taxon>
        <taxon>Bacilli</taxon>
        <taxon>Lactobacillales</taxon>
        <taxon>Streptococcaceae</taxon>
        <taxon>Streptococcus</taxon>
    </lineage>
</organism>
<evidence type="ECO:0000256" key="1">
    <source>
        <dbReference type="SAM" id="Phobius"/>
    </source>
</evidence>
<evidence type="ECO:0000313" key="3">
    <source>
        <dbReference type="Proteomes" id="UP000279194"/>
    </source>
</evidence>
<dbReference type="Pfam" id="PF22564">
    <property type="entry name" value="HAAS"/>
    <property type="match status" value="1"/>
</dbReference>